<evidence type="ECO:0000259" key="4">
    <source>
        <dbReference type="PROSITE" id="PS50043"/>
    </source>
</evidence>
<dbReference type="CDD" id="cd06170">
    <property type="entry name" value="LuxR_C_like"/>
    <property type="match status" value="1"/>
</dbReference>
<dbReference type="PROSITE" id="PS50110">
    <property type="entry name" value="RESPONSE_REGULATORY"/>
    <property type="match status" value="1"/>
</dbReference>
<feature type="domain" description="HTH luxR-type" evidence="4">
    <location>
        <begin position="144"/>
        <end position="209"/>
    </location>
</feature>
<dbReference type="Pfam" id="PF00072">
    <property type="entry name" value="Response_reg"/>
    <property type="match status" value="1"/>
</dbReference>
<dbReference type="CDD" id="cd17535">
    <property type="entry name" value="REC_NarL-like"/>
    <property type="match status" value="1"/>
</dbReference>
<evidence type="ECO:0000259" key="5">
    <source>
        <dbReference type="PROSITE" id="PS50110"/>
    </source>
</evidence>
<keyword evidence="2" id="KW-0238">DNA-binding</keyword>
<dbReference type="SUPFAM" id="SSF46894">
    <property type="entry name" value="C-terminal effector domain of the bipartite response regulators"/>
    <property type="match status" value="1"/>
</dbReference>
<dbReference type="PROSITE" id="PS00622">
    <property type="entry name" value="HTH_LUXR_1"/>
    <property type="match status" value="1"/>
</dbReference>
<dbReference type="InterPro" id="IPR000792">
    <property type="entry name" value="Tscrpt_reg_LuxR_C"/>
</dbReference>
<dbReference type="Pfam" id="PF00196">
    <property type="entry name" value="GerE"/>
    <property type="match status" value="1"/>
</dbReference>
<dbReference type="EMBL" id="WRPA01000004">
    <property type="protein sequence ID" value="MXR68292.1"/>
    <property type="molecule type" value="Genomic_DNA"/>
</dbReference>
<organism evidence="6 7">
    <name type="scientific">Shewanella insulae</name>
    <dbReference type="NCBI Taxonomy" id="2681496"/>
    <lineage>
        <taxon>Bacteria</taxon>
        <taxon>Pseudomonadati</taxon>
        <taxon>Pseudomonadota</taxon>
        <taxon>Gammaproteobacteria</taxon>
        <taxon>Alteromonadales</taxon>
        <taxon>Shewanellaceae</taxon>
        <taxon>Shewanella</taxon>
    </lineage>
</organism>
<dbReference type="InterPro" id="IPR051015">
    <property type="entry name" value="EvgA-like"/>
</dbReference>
<keyword evidence="1 3" id="KW-0597">Phosphoprotein</keyword>
<dbReference type="InterPro" id="IPR016032">
    <property type="entry name" value="Sig_transdc_resp-reg_C-effctor"/>
</dbReference>
<protein>
    <submittedName>
        <fullName evidence="6">Response regulator</fullName>
    </submittedName>
</protein>
<feature type="modified residue" description="4-aspartylphosphate" evidence="3">
    <location>
        <position position="58"/>
    </location>
</feature>
<dbReference type="PANTHER" id="PTHR45566:SF1">
    <property type="entry name" value="HTH-TYPE TRANSCRIPTIONAL REGULATOR YHJB-RELATED"/>
    <property type="match status" value="1"/>
</dbReference>
<evidence type="ECO:0000313" key="7">
    <source>
        <dbReference type="Proteomes" id="UP000474778"/>
    </source>
</evidence>
<dbReference type="AlphaFoldDB" id="A0A6L7HVD2"/>
<dbReference type="PRINTS" id="PR00038">
    <property type="entry name" value="HTHLUXR"/>
</dbReference>
<accession>A0A6L7HVD2</accession>
<dbReference type="PANTHER" id="PTHR45566">
    <property type="entry name" value="HTH-TYPE TRANSCRIPTIONAL REGULATOR YHJB-RELATED"/>
    <property type="match status" value="1"/>
</dbReference>
<dbReference type="PROSITE" id="PS50043">
    <property type="entry name" value="HTH_LUXR_2"/>
    <property type="match status" value="1"/>
</dbReference>
<proteinExistence type="predicted"/>
<gene>
    <name evidence="6" type="ORF">GNT65_06330</name>
</gene>
<dbReference type="RefSeq" id="WP_160794460.1">
    <property type="nucleotide sequence ID" value="NZ_JAKEVG010000027.1"/>
</dbReference>
<comment type="caution">
    <text evidence="6">The sequence shown here is derived from an EMBL/GenBank/DDBJ whole genome shotgun (WGS) entry which is preliminary data.</text>
</comment>
<dbReference type="SMART" id="SM00421">
    <property type="entry name" value="HTH_LUXR"/>
    <property type="match status" value="1"/>
</dbReference>
<dbReference type="SUPFAM" id="SSF52172">
    <property type="entry name" value="CheY-like"/>
    <property type="match status" value="1"/>
</dbReference>
<evidence type="ECO:0000313" key="6">
    <source>
        <dbReference type="EMBL" id="MXR68292.1"/>
    </source>
</evidence>
<sequence>MLQPLKIIIADDHPLFRQALVNTLTTQFDQPMLFEAETVTALDEILTQHQDADLLLLDLNIPNAHGFNTLVNIRNSYPHIGIVVISGQEDKVTVGKAMSFGAAGFIPKSSSVELMVKAINAVMAGRQWTPPGCEDLSAITLDSMSSKIASLSPRQHKILMMFADGLLNKQIAYELGLSEATIKAHASAIFLKLGVHTRTQAVIAMSQLYLDKTPLTAEVEQV</sequence>
<dbReference type="GO" id="GO:0003677">
    <property type="term" value="F:DNA binding"/>
    <property type="evidence" value="ECO:0007669"/>
    <property type="project" value="UniProtKB-KW"/>
</dbReference>
<dbReference type="Proteomes" id="UP000474778">
    <property type="component" value="Unassembled WGS sequence"/>
</dbReference>
<reference evidence="6 7" key="1">
    <citation type="submission" date="2019-12" db="EMBL/GenBank/DDBJ databases">
        <title>Shewanella insulae sp. nov., isolated from a tidal flat.</title>
        <authorList>
            <person name="Yoon J.-H."/>
        </authorList>
    </citation>
    <scope>NUCLEOTIDE SEQUENCE [LARGE SCALE GENOMIC DNA]</scope>
    <source>
        <strain evidence="6 7">JBTF-M18</strain>
    </source>
</reference>
<feature type="domain" description="Response regulatory" evidence="5">
    <location>
        <begin position="6"/>
        <end position="123"/>
    </location>
</feature>
<dbReference type="Gene3D" id="3.40.50.2300">
    <property type="match status" value="1"/>
</dbReference>
<dbReference type="SMART" id="SM00448">
    <property type="entry name" value="REC"/>
    <property type="match status" value="1"/>
</dbReference>
<dbReference type="GO" id="GO:0006355">
    <property type="term" value="P:regulation of DNA-templated transcription"/>
    <property type="evidence" value="ECO:0007669"/>
    <property type="project" value="InterPro"/>
</dbReference>
<dbReference type="InterPro" id="IPR001789">
    <property type="entry name" value="Sig_transdc_resp-reg_receiver"/>
</dbReference>
<keyword evidence="7" id="KW-1185">Reference proteome</keyword>
<dbReference type="InterPro" id="IPR011006">
    <property type="entry name" value="CheY-like_superfamily"/>
</dbReference>
<evidence type="ECO:0000256" key="2">
    <source>
        <dbReference type="ARBA" id="ARBA00023125"/>
    </source>
</evidence>
<dbReference type="InterPro" id="IPR058245">
    <property type="entry name" value="NreC/VraR/RcsB-like_REC"/>
</dbReference>
<dbReference type="GO" id="GO:0000160">
    <property type="term" value="P:phosphorelay signal transduction system"/>
    <property type="evidence" value="ECO:0007669"/>
    <property type="project" value="InterPro"/>
</dbReference>
<evidence type="ECO:0000256" key="1">
    <source>
        <dbReference type="ARBA" id="ARBA00022553"/>
    </source>
</evidence>
<name>A0A6L7HVD2_9GAMM</name>
<evidence type="ECO:0000256" key="3">
    <source>
        <dbReference type="PROSITE-ProRule" id="PRU00169"/>
    </source>
</evidence>